<name>A0A3B0TE67_9ZZZZ</name>
<protein>
    <submittedName>
        <fullName evidence="4">ABC-type amino acid transport/signal transduction system, periplasmic component/domain</fullName>
    </submittedName>
</protein>
<evidence type="ECO:0000259" key="2">
    <source>
        <dbReference type="SMART" id="SM00062"/>
    </source>
</evidence>
<accession>A0A3B0TE67</accession>
<dbReference type="PANTHER" id="PTHR35936:SF35">
    <property type="entry name" value="L-CYSTINE-BINDING PROTEIN TCYJ"/>
    <property type="match status" value="1"/>
</dbReference>
<keyword evidence="1" id="KW-0732">Signal</keyword>
<dbReference type="SMART" id="SM00079">
    <property type="entry name" value="PBPe"/>
    <property type="match status" value="1"/>
</dbReference>
<dbReference type="Gene3D" id="3.40.190.10">
    <property type="entry name" value="Periplasmic binding protein-like II"/>
    <property type="match status" value="2"/>
</dbReference>
<dbReference type="InterPro" id="IPR001320">
    <property type="entry name" value="Iontro_rcpt_C"/>
</dbReference>
<evidence type="ECO:0000259" key="3">
    <source>
        <dbReference type="SMART" id="SM00079"/>
    </source>
</evidence>
<dbReference type="GO" id="GO:0016020">
    <property type="term" value="C:membrane"/>
    <property type="evidence" value="ECO:0007669"/>
    <property type="project" value="InterPro"/>
</dbReference>
<gene>
    <name evidence="4" type="ORF">MNBD_ALPHA09-417</name>
</gene>
<dbReference type="EMBL" id="UOEM01000052">
    <property type="protein sequence ID" value="VAW12742.1"/>
    <property type="molecule type" value="Genomic_DNA"/>
</dbReference>
<dbReference type="AlphaFoldDB" id="A0A3B0TE67"/>
<dbReference type="CDD" id="cd01001">
    <property type="entry name" value="PBP2_HisJ_LAO_like"/>
    <property type="match status" value="1"/>
</dbReference>
<evidence type="ECO:0000313" key="4">
    <source>
        <dbReference type="EMBL" id="VAW12742.1"/>
    </source>
</evidence>
<sequence>MFRFLSSVILAMSVATVGLMPAIGYAAEDDDTFTSDWGGREMEPRGGQIRFLTDSDYPPFNYYDEDGQLTGFNIDVARAVCEALGIVCSIEPRAWSELLPRLEAGDADAVIASLAITTKNRAKVQFTDPYYRIPARFVVRSDTDIQDVSPRALATKRIAVVKGTSHEAYLRSFFSGSTIVTYETETGARSALRFGKVDALFGDGVNMMFWLNGASSRRCCAFRGGAYTESRFFTEGVGIAVAKGNDELAAMLSKGLVRIRKNGSFEELLLRYFPMSLY</sequence>
<dbReference type="InterPro" id="IPR001638">
    <property type="entry name" value="Solute-binding_3/MltF_N"/>
</dbReference>
<dbReference type="SUPFAM" id="SSF53850">
    <property type="entry name" value="Periplasmic binding protein-like II"/>
    <property type="match status" value="1"/>
</dbReference>
<reference evidence="4" key="1">
    <citation type="submission" date="2018-06" db="EMBL/GenBank/DDBJ databases">
        <authorList>
            <person name="Zhirakovskaya E."/>
        </authorList>
    </citation>
    <scope>NUCLEOTIDE SEQUENCE</scope>
</reference>
<dbReference type="GO" id="GO:0015276">
    <property type="term" value="F:ligand-gated monoatomic ion channel activity"/>
    <property type="evidence" value="ECO:0007669"/>
    <property type="project" value="InterPro"/>
</dbReference>
<proteinExistence type="predicted"/>
<dbReference type="Pfam" id="PF00497">
    <property type="entry name" value="SBP_bac_3"/>
    <property type="match status" value="1"/>
</dbReference>
<feature type="domain" description="Solute-binding protein family 3/N-terminal" evidence="2">
    <location>
        <begin position="48"/>
        <end position="276"/>
    </location>
</feature>
<feature type="domain" description="Ionotropic glutamate receptor C-terminal" evidence="3">
    <location>
        <begin position="48"/>
        <end position="275"/>
    </location>
</feature>
<organism evidence="4">
    <name type="scientific">hydrothermal vent metagenome</name>
    <dbReference type="NCBI Taxonomy" id="652676"/>
    <lineage>
        <taxon>unclassified sequences</taxon>
        <taxon>metagenomes</taxon>
        <taxon>ecological metagenomes</taxon>
    </lineage>
</organism>
<evidence type="ECO:0000256" key="1">
    <source>
        <dbReference type="ARBA" id="ARBA00022729"/>
    </source>
</evidence>
<dbReference type="SMART" id="SM00062">
    <property type="entry name" value="PBPb"/>
    <property type="match status" value="1"/>
</dbReference>
<dbReference type="PANTHER" id="PTHR35936">
    <property type="entry name" value="MEMBRANE-BOUND LYTIC MUREIN TRANSGLYCOSYLASE F"/>
    <property type="match status" value="1"/>
</dbReference>